<accession>A0A261VYI8</accession>
<dbReference type="InterPro" id="IPR046866">
    <property type="entry name" value="FapA_N"/>
</dbReference>
<dbReference type="EMBL" id="NEVT01000003">
    <property type="protein sequence ID" value="OZI78851.1"/>
    <property type="molecule type" value="Genomic_DNA"/>
</dbReference>
<dbReference type="InterPro" id="IPR046865">
    <property type="entry name" value="FapA_b_solenoid"/>
</dbReference>
<comment type="caution">
    <text evidence="3">The sequence shown here is derived from an EMBL/GenBank/DDBJ whole genome shotgun (WGS) entry which is preliminary data.</text>
</comment>
<dbReference type="Pfam" id="PF20250">
    <property type="entry name" value="FapA_N"/>
    <property type="match status" value="1"/>
</dbReference>
<reference evidence="4" key="1">
    <citation type="submission" date="2017-05" db="EMBL/GenBank/DDBJ databases">
        <title>Complete and WGS of Bordetella genogroups.</title>
        <authorList>
            <person name="Spilker T."/>
            <person name="Lipuma J."/>
        </authorList>
    </citation>
    <scope>NUCLEOTIDE SEQUENCE [LARGE SCALE GENOMIC DNA]</scope>
    <source>
        <strain evidence="4">AU8256</strain>
    </source>
</reference>
<dbReference type="PANTHER" id="PTHR38032:SF1">
    <property type="entry name" value="RNA-BINDING PROTEIN KHPB N-TERMINAL DOMAIN-CONTAINING PROTEIN"/>
    <property type="match status" value="1"/>
</dbReference>
<feature type="domain" description="Flagellar Assembly Protein A N-terminal region" evidence="2">
    <location>
        <begin position="82"/>
        <end position="248"/>
    </location>
</feature>
<evidence type="ECO:0000313" key="4">
    <source>
        <dbReference type="Proteomes" id="UP000215633"/>
    </source>
</evidence>
<protein>
    <recommendedName>
        <fullName evidence="2">Flagellar Assembly Protein A N-terminal region domain-containing protein</fullName>
    </recommendedName>
</protein>
<evidence type="ECO:0000313" key="3">
    <source>
        <dbReference type="EMBL" id="OZI78851.1"/>
    </source>
</evidence>
<organism evidence="3 4">
    <name type="scientific">Bordetella genomosp. 2</name>
    <dbReference type="NCBI Taxonomy" id="1983456"/>
    <lineage>
        <taxon>Bacteria</taxon>
        <taxon>Pseudomonadati</taxon>
        <taxon>Pseudomonadota</taxon>
        <taxon>Betaproteobacteria</taxon>
        <taxon>Burkholderiales</taxon>
        <taxon>Alcaligenaceae</taxon>
        <taxon>Bordetella</taxon>
    </lineage>
</organism>
<dbReference type="RefSeq" id="WP_094805657.1">
    <property type="nucleotide sequence ID" value="NZ_NEVT01000003.1"/>
</dbReference>
<keyword evidence="1" id="KW-0175">Coiled coil</keyword>
<name>A0A261VYI8_9BORD</name>
<sequence length="539" mass="54864">MGNEPLQLALDPDTRVLSATYAPADASAPPPSWDDLAAAAQAGGWSAEALDSAQVAAFCAQCRDTSGTVTAPVGAVYDGSFAIEIEADRMSALLTLVAPRGGRAIAADDIHAGLAAQGVVAGIDAAAVRQALAQGRCEALVIARGTPPTPGVPTRFVSLQVGPPANRDDDNAPVDYRTLGSLVLVQPGTPLMRRVPAEPGTAGLDVCGQPVAAEPVPDLPFAHGLAGVAVDDDDPCLLRAAVAGAPMLLPQGVQVNSVVEVAAVDLNTGNIDFDGTLRVKGDITSGMTVRVSGDIVVAGTVEAAQVQAGGSLTVSGGIIGMAEAAPGERGQAARTAQVQCAGSVKARFIENAEVSAGQHVAAEREIRNSRIIAGHSVTVGPPGSHQGAVTGGEVCALHSVRAGTLGSMAGVATSVRVGLDPHADARRAALQAERQQLDEEKAKLDKLLEFLRAHPDKAAGGIGERAANTHARLAAGLQDLDRQQAALERQLQPLQSATITAAKRFYGGTTLQIGIKVTHLLEDQVGGKAGLEAGQLVIR</sequence>
<dbReference type="SUPFAM" id="SSF63848">
    <property type="entry name" value="Cell-division inhibitor MinC, C-terminal domain"/>
    <property type="match status" value="1"/>
</dbReference>
<dbReference type="Proteomes" id="UP000215633">
    <property type="component" value="Unassembled WGS sequence"/>
</dbReference>
<feature type="coiled-coil region" evidence="1">
    <location>
        <begin position="427"/>
        <end position="497"/>
    </location>
</feature>
<evidence type="ECO:0000259" key="2">
    <source>
        <dbReference type="Pfam" id="PF20250"/>
    </source>
</evidence>
<evidence type="ECO:0000256" key="1">
    <source>
        <dbReference type="SAM" id="Coils"/>
    </source>
</evidence>
<dbReference type="PANTHER" id="PTHR38032">
    <property type="entry name" value="POLYMERASE-RELATED"/>
    <property type="match status" value="1"/>
</dbReference>
<dbReference type="InterPro" id="IPR036145">
    <property type="entry name" value="MinC_C_sf"/>
</dbReference>
<gene>
    <name evidence="3" type="ORF">CAL24_02560</name>
</gene>
<dbReference type="GO" id="GO:0000902">
    <property type="term" value="P:cell morphogenesis"/>
    <property type="evidence" value="ECO:0007669"/>
    <property type="project" value="InterPro"/>
</dbReference>
<dbReference type="InterPro" id="IPR005646">
    <property type="entry name" value="FapA"/>
</dbReference>
<dbReference type="Pfam" id="PF03961">
    <property type="entry name" value="FapA"/>
    <property type="match status" value="1"/>
</dbReference>
<keyword evidence="4" id="KW-1185">Reference proteome</keyword>
<dbReference type="AlphaFoldDB" id="A0A261VYI8"/>
<proteinExistence type="predicted"/>